<accession>A0A2T0ZY45</accession>
<dbReference type="Proteomes" id="UP000237718">
    <property type="component" value="Unassembled WGS sequence"/>
</dbReference>
<evidence type="ECO:0000313" key="2">
    <source>
        <dbReference type="EMBL" id="PRZ41275.1"/>
    </source>
</evidence>
<dbReference type="AlphaFoldDB" id="A0A2T0ZY45"/>
<evidence type="ECO:0000313" key="3">
    <source>
        <dbReference type="Proteomes" id="UP000237718"/>
    </source>
</evidence>
<proteinExistence type="predicted"/>
<evidence type="ECO:0000259" key="1">
    <source>
        <dbReference type="Pfam" id="PF13401"/>
    </source>
</evidence>
<dbReference type="Pfam" id="PF13401">
    <property type="entry name" value="AAA_22"/>
    <property type="match status" value="1"/>
</dbReference>
<protein>
    <submittedName>
        <fullName evidence="2">AAA domain-containing protein</fullName>
    </submittedName>
</protein>
<feature type="domain" description="ORC1/DEAH AAA+ ATPase" evidence="1">
    <location>
        <begin position="51"/>
        <end position="190"/>
    </location>
</feature>
<name>A0A2T0ZY45_TRISK</name>
<comment type="caution">
    <text evidence="2">The sequence shown here is derived from an EMBL/GenBank/DDBJ whole genome shotgun (WGS) entry which is preliminary data.</text>
</comment>
<dbReference type="Gene3D" id="3.40.50.300">
    <property type="entry name" value="P-loop containing nucleotide triphosphate hydrolases"/>
    <property type="match status" value="1"/>
</dbReference>
<dbReference type="SUPFAM" id="SSF52540">
    <property type="entry name" value="P-loop containing nucleoside triphosphate hydrolases"/>
    <property type="match status" value="1"/>
</dbReference>
<dbReference type="EMBL" id="PVUF01000049">
    <property type="protein sequence ID" value="PRZ41275.1"/>
    <property type="molecule type" value="Genomic_DNA"/>
</dbReference>
<dbReference type="InterPro" id="IPR027417">
    <property type="entry name" value="P-loop_NTPase"/>
</dbReference>
<organism evidence="2 3">
    <name type="scientific">Tritonibacter scottomollicae</name>
    <name type="common">Epibacterium scottomollicae</name>
    <dbReference type="NCBI Taxonomy" id="483013"/>
    <lineage>
        <taxon>Bacteria</taxon>
        <taxon>Pseudomonadati</taxon>
        <taxon>Pseudomonadota</taxon>
        <taxon>Alphaproteobacteria</taxon>
        <taxon>Rhodobacterales</taxon>
        <taxon>Paracoccaceae</taxon>
        <taxon>Tritonibacter</taxon>
    </lineage>
</organism>
<dbReference type="RefSeq" id="WP_165798195.1">
    <property type="nucleotide sequence ID" value="NZ_PVUF01000049.1"/>
</dbReference>
<sequence length="265" mass="29733">MFPENMMQIADDLSELENHFVHHERFAPLERRFRFLIQKRLADIGSGRSREARGLTLTGEPGAGKTTAIKHLLTKARSWIATTDTPDAKIISLDVPSTPGLKALGHMVLEKLGYPQGRGGEGWYLWGLIRHHVREQKVVFIHLDEAQHLPGRRGQKERIAMISELKTMMSDSDWPVGFLMSGTVELEDLLNHDPQISRRMEAVHFGPIAALSQTENILGLTSVYCSKALLQPAADIDTLDFVERLVHAAARQFGLMIEIICQAIK</sequence>
<reference evidence="2 3" key="1">
    <citation type="submission" date="2018-03" db="EMBL/GenBank/DDBJ databases">
        <title>Genomic Encyclopedia of Archaeal and Bacterial Type Strains, Phase II (KMG-II): from individual species to whole genera.</title>
        <authorList>
            <person name="Goeker M."/>
        </authorList>
    </citation>
    <scope>NUCLEOTIDE SEQUENCE [LARGE SCALE GENOMIC DNA]</scope>
    <source>
        <strain evidence="2 3">DSM 25328</strain>
    </source>
</reference>
<dbReference type="InterPro" id="IPR049945">
    <property type="entry name" value="AAA_22"/>
</dbReference>
<dbReference type="GO" id="GO:0016887">
    <property type="term" value="F:ATP hydrolysis activity"/>
    <property type="evidence" value="ECO:0007669"/>
    <property type="project" value="InterPro"/>
</dbReference>
<gene>
    <name evidence="2" type="ORF">CLV89_1493</name>
</gene>